<dbReference type="InterPro" id="IPR004031">
    <property type="entry name" value="PMP22/EMP/MP20/Claudin"/>
</dbReference>
<feature type="transmembrane region" description="Helical" evidence="10">
    <location>
        <begin position="121"/>
        <end position="147"/>
    </location>
</feature>
<evidence type="ECO:0000256" key="4">
    <source>
        <dbReference type="ARBA" id="ARBA00022427"/>
    </source>
</evidence>
<dbReference type="PRINTS" id="PR01077">
    <property type="entry name" value="CLAUDIN"/>
</dbReference>
<dbReference type="InterPro" id="IPR006187">
    <property type="entry name" value="Claudin"/>
</dbReference>
<reference evidence="11" key="1">
    <citation type="submission" date="2020-10" db="EMBL/GenBank/DDBJ databases">
        <title>Chromosome-scale genome assembly of the Allis shad, Alosa alosa.</title>
        <authorList>
            <person name="Margot Z."/>
            <person name="Christophe K."/>
            <person name="Cabau C."/>
            <person name="Louis A."/>
            <person name="Berthelot C."/>
            <person name="Parey E."/>
            <person name="Roest Crollius H."/>
            <person name="Montfort J."/>
            <person name="Robinson-Rechavi M."/>
            <person name="Bucao C."/>
            <person name="Bouchez O."/>
            <person name="Gislard M."/>
            <person name="Lluch J."/>
            <person name="Milhes M."/>
            <person name="Lampietro C."/>
            <person name="Lopez Roques C."/>
            <person name="Donnadieu C."/>
            <person name="Braasch I."/>
            <person name="Desvignes T."/>
            <person name="Postlethwait J."/>
            <person name="Bobe J."/>
            <person name="Guiguen Y."/>
        </authorList>
    </citation>
    <scope>NUCLEOTIDE SEQUENCE</scope>
    <source>
        <strain evidence="11">M-15738</strain>
        <tissue evidence="11">Blood</tissue>
    </source>
</reference>
<evidence type="ECO:0008006" key="13">
    <source>
        <dbReference type="Google" id="ProtNLM"/>
    </source>
</evidence>
<keyword evidence="8 10" id="KW-1133">Transmembrane helix</keyword>
<keyword evidence="6 10" id="KW-0812">Transmembrane</keyword>
<sequence>MSEGKRKSTAIKRETLCLIMGLVLAAFGTICVLITMFAPWRNNNVQSCQIPHVIYYGLWFYCVWNYQGLHCRPNLDVHWSQASVQASRVLMCVSLACALSAWAPLILGLRRFRQRRQRHVPLITAGSMLVTAAITTLIPVTLIAVHLNQDQQFPYIKEIPSVGLGLCTGWVGSGLLVAAGAILLCSNMSCMSGGNKSTEEASPCIIYNSLEETGSALACQHSSVLLGSTSTYHKQFPSENSV</sequence>
<proteinExistence type="inferred from homology"/>
<comment type="subcellular location">
    <subcellularLocation>
        <location evidence="1">Cell junction</location>
        <location evidence="1">Tight junction</location>
    </subcellularLocation>
    <subcellularLocation>
        <location evidence="2">Cell membrane</location>
        <topology evidence="2">Multi-pass membrane protein</topology>
    </subcellularLocation>
</comment>
<keyword evidence="12" id="KW-1185">Reference proteome</keyword>
<dbReference type="GO" id="GO:0005923">
    <property type="term" value="C:bicellular tight junction"/>
    <property type="evidence" value="ECO:0007669"/>
    <property type="project" value="UniProtKB-SubCell"/>
</dbReference>
<dbReference type="GO" id="GO:0005198">
    <property type="term" value="F:structural molecule activity"/>
    <property type="evidence" value="ECO:0007669"/>
    <property type="project" value="InterPro"/>
</dbReference>
<feature type="transmembrane region" description="Helical" evidence="10">
    <location>
        <begin position="16"/>
        <end position="37"/>
    </location>
</feature>
<keyword evidence="7" id="KW-0965">Cell junction</keyword>
<evidence type="ECO:0000256" key="1">
    <source>
        <dbReference type="ARBA" id="ARBA00004435"/>
    </source>
</evidence>
<keyword evidence="9 10" id="KW-0472">Membrane</keyword>
<evidence type="ECO:0000256" key="7">
    <source>
        <dbReference type="ARBA" id="ARBA00022949"/>
    </source>
</evidence>
<feature type="transmembrane region" description="Helical" evidence="10">
    <location>
        <begin position="159"/>
        <end position="185"/>
    </location>
</feature>
<protein>
    <recommendedName>
        <fullName evidence="13">Claudin</fullName>
    </recommendedName>
</protein>
<organism evidence="11 12">
    <name type="scientific">Alosa alosa</name>
    <name type="common">allis shad</name>
    <dbReference type="NCBI Taxonomy" id="278164"/>
    <lineage>
        <taxon>Eukaryota</taxon>
        <taxon>Metazoa</taxon>
        <taxon>Chordata</taxon>
        <taxon>Craniata</taxon>
        <taxon>Vertebrata</taxon>
        <taxon>Euteleostomi</taxon>
        <taxon>Actinopterygii</taxon>
        <taxon>Neopterygii</taxon>
        <taxon>Teleostei</taxon>
        <taxon>Clupei</taxon>
        <taxon>Clupeiformes</taxon>
        <taxon>Clupeoidei</taxon>
        <taxon>Clupeidae</taxon>
        <taxon>Alosa</taxon>
    </lineage>
</organism>
<comment type="caution">
    <text evidence="11">The sequence shown here is derived from an EMBL/GenBank/DDBJ whole genome shotgun (WGS) entry which is preliminary data.</text>
</comment>
<comment type="similarity">
    <text evidence="3">Belongs to the claudin family.</text>
</comment>
<evidence type="ECO:0000256" key="2">
    <source>
        <dbReference type="ARBA" id="ARBA00004651"/>
    </source>
</evidence>
<keyword evidence="4" id="KW-0796">Tight junction</keyword>
<dbReference type="Gene3D" id="1.20.140.150">
    <property type="match status" value="1"/>
</dbReference>
<evidence type="ECO:0000256" key="3">
    <source>
        <dbReference type="ARBA" id="ARBA00008295"/>
    </source>
</evidence>
<evidence type="ECO:0000256" key="10">
    <source>
        <dbReference type="SAM" id="Phobius"/>
    </source>
</evidence>
<evidence type="ECO:0000313" key="11">
    <source>
        <dbReference type="EMBL" id="KAG5284022.1"/>
    </source>
</evidence>
<feature type="transmembrane region" description="Helical" evidence="10">
    <location>
        <begin position="88"/>
        <end position="109"/>
    </location>
</feature>
<dbReference type="EMBL" id="JADWDJ010000002">
    <property type="protein sequence ID" value="KAG5284022.1"/>
    <property type="molecule type" value="Genomic_DNA"/>
</dbReference>
<dbReference type="GO" id="GO:0005886">
    <property type="term" value="C:plasma membrane"/>
    <property type="evidence" value="ECO:0007669"/>
    <property type="project" value="UniProtKB-SubCell"/>
</dbReference>
<gene>
    <name evidence="11" type="ORF">AALO_G00022080</name>
</gene>
<dbReference type="AlphaFoldDB" id="A0AAV6HDQ5"/>
<evidence type="ECO:0000313" key="12">
    <source>
        <dbReference type="Proteomes" id="UP000823561"/>
    </source>
</evidence>
<evidence type="ECO:0000256" key="9">
    <source>
        <dbReference type="ARBA" id="ARBA00023136"/>
    </source>
</evidence>
<accession>A0AAV6HDQ5</accession>
<evidence type="ECO:0000256" key="5">
    <source>
        <dbReference type="ARBA" id="ARBA00022475"/>
    </source>
</evidence>
<dbReference type="Pfam" id="PF00822">
    <property type="entry name" value="PMP22_Claudin"/>
    <property type="match status" value="1"/>
</dbReference>
<keyword evidence="5" id="KW-1003">Cell membrane</keyword>
<name>A0AAV6HDQ5_9TELE</name>
<dbReference type="PANTHER" id="PTHR12002">
    <property type="entry name" value="CLAUDIN"/>
    <property type="match status" value="1"/>
</dbReference>
<dbReference type="Proteomes" id="UP000823561">
    <property type="component" value="Chromosome 2"/>
</dbReference>
<evidence type="ECO:0000256" key="6">
    <source>
        <dbReference type="ARBA" id="ARBA00022692"/>
    </source>
</evidence>
<evidence type="ECO:0000256" key="8">
    <source>
        <dbReference type="ARBA" id="ARBA00022989"/>
    </source>
</evidence>